<protein>
    <recommendedName>
        <fullName evidence="3">Ferredoxin</fullName>
    </recommendedName>
</protein>
<name>A0ABR4YHZ3_9BACT</name>
<accession>A0ABR4YHZ3</accession>
<dbReference type="InterPro" id="IPR005560">
    <property type="entry name" value="Csp_YhjQ"/>
</dbReference>
<dbReference type="Proteomes" id="UP000030889">
    <property type="component" value="Unassembled WGS sequence"/>
</dbReference>
<dbReference type="PANTHER" id="PTHR37310:SF1">
    <property type="entry name" value="CYTOPLASMIC PROTEIN"/>
    <property type="match status" value="1"/>
</dbReference>
<dbReference type="RefSeq" id="WP_035473827.1">
    <property type="nucleotide sequence ID" value="NZ_JRGF01000009.1"/>
</dbReference>
<keyword evidence="2" id="KW-1185">Reference proteome</keyword>
<dbReference type="Gene3D" id="1.20.1270.360">
    <property type="match status" value="1"/>
</dbReference>
<dbReference type="InterPro" id="IPR044543">
    <property type="entry name" value="YHJQ-like"/>
</dbReference>
<comment type="caution">
    <text evidence="1">The sequence shown here is derived from an EMBL/GenBank/DDBJ whole genome shotgun (WGS) entry which is preliminary data.</text>
</comment>
<sequence length="114" mass="13038">MEDNILSLLNSIYECQSACKYCFNACLEEARIDMMRRCIKRTVECAEICEHTASSLAYTGDFTHEVLSICIKACEECAAECRKHNHLHCMECAKSCSECAEACHDYMDEYRKIA</sequence>
<evidence type="ECO:0008006" key="3">
    <source>
        <dbReference type="Google" id="ProtNLM"/>
    </source>
</evidence>
<evidence type="ECO:0000313" key="1">
    <source>
        <dbReference type="EMBL" id="KHE41680.1"/>
    </source>
</evidence>
<evidence type="ECO:0000313" key="2">
    <source>
        <dbReference type="Proteomes" id="UP000030889"/>
    </source>
</evidence>
<dbReference type="EMBL" id="JRGF01000009">
    <property type="protein sequence ID" value="KHE41680.1"/>
    <property type="molecule type" value="Genomic_DNA"/>
</dbReference>
<reference evidence="1 2" key="1">
    <citation type="submission" date="2014-09" db="EMBL/GenBank/DDBJ databases">
        <title>Alistipes sp. 627, sp. nov., a novel member of the family Rikenellaceae isolated from human faeces.</title>
        <authorList>
            <person name="Shkoporov A.N."/>
            <person name="Chaplin A.V."/>
            <person name="Motuzova O.V."/>
            <person name="Kafarskaia L.I."/>
            <person name="Khokhlova E.V."/>
            <person name="Efimov B.A."/>
        </authorList>
    </citation>
    <scope>NUCLEOTIDE SEQUENCE [LARGE SCALE GENOMIC DNA]</scope>
    <source>
        <strain evidence="1 2">627</strain>
    </source>
</reference>
<gene>
    <name evidence="1" type="ORF">LG35_07935</name>
</gene>
<dbReference type="Pfam" id="PF03860">
    <property type="entry name" value="Csp"/>
    <property type="match status" value="1"/>
</dbReference>
<dbReference type="CDD" id="cd08026">
    <property type="entry name" value="DUF326"/>
    <property type="match status" value="1"/>
</dbReference>
<proteinExistence type="predicted"/>
<dbReference type="PANTHER" id="PTHR37310">
    <property type="entry name" value="CYTOPLASMIC PROTEIN-RELATED"/>
    <property type="match status" value="1"/>
</dbReference>
<organism evidence="1 2">
    <name type="scientific">Alistipes inops</name>
    <dbReference type="NCBI Taxonomy" id="1501391"/>
    <lineage>
        <taxon>Bacteria</taxon>
        <taxon>Pseudomonadati</taxon>
        <taxon>Bacteroidota</taxon>
        <taxon>Bacteroidia</taxon>
        <taxon>Bacteroidales</taxon>
        <taxon>Rikenellaceae</taxon>
        <taxon>Alistipes</taxon>
    </lineage>
</organism>